<feature type="region of interest" description="Disordered" evidence="1">
    <location>
        <begin position="36"/>
        <end position="62"/>
    </location>
</feature>
<feature type="compositionally biased region" description="Low complexity" evidence="1">
    <location>
        <begin position="52"/>
        <end position="62"/>
    </location>
</feature>
<keyword evidence="2" id="KW-1133">Transmembrane helix</keyword>
<protein>
    <submittedName>
        <fullName evidence="4">Uncharacterized protein</fullName>
    </submittedName>
</protein>
<evidence type="ECO:0000256" key="3">
    <source>
        <dbReference type="SAM" id="SignalP"/>
    </source>
</evidence>
<keyword evidence="5" id="KW-1185">Reference proteome</keyword>
<dbReference type="OrthoDB" id="3550824at2759"/>
<name>A0A6A6UDG6_9PEZI</name>
<dbReference type="Proteomes" id="UP000799302">
    <property type="component" value="Unassembled WGS sequence"/>
</dbReference>
<keyword evidence="2" id="KW-0812">Transmembrane</keyword>
<proteinExistence type="predicted"/>
<reference evidence="4" key="1">
    <citation type="journal article" date="2020" name="Stud. Mycol.">
        <title>101 Dothideomycetes genomes: a test case for predicting lifestyles and emergence of pathogens.</title>
        <authorList>
            <person name="Haridas S."/>
            <person name="Albert R."/>
            <person name="Binder M."/>
            <person name="Bloem J."/>
            <person name="Labutti K."/>
            <person name="Salamov A."/>
            <person name="Andreopoulos B."/>
            <person name="Baker S."/>
            <person name="Barry K."/>
            <person name="Bills G."/>
            <person name="Bluhm B."/>
            <person name="Cannon C."/>
            <person name="Castanera R."/>
            <person name="Culley D."/>
            <person name="Daum C."/>
            <person name="Ezra D."/>
            <person name="Gonzalez J."/>
            <person name="Henrissat B."/>
            <person name="Kuo A."/>
            <person name="Liang C."/>
            <person name="Lipzen A."/>
            <person name="Lutzoni F."/>
            <person name="Magnuson J."/>
            <person name="Mondo S."/>
            <person name="Nolan M."/>
            <person name="Ohm R."/>
            <person name="Pangilinan J."/>
            <person name="Park H.-J."/>
            <person name="Ramirez L."/>
            <person name="Alfaro M."/>
            <person name="Sun H."/>
            <person name="Tritt A."/>
            <person name="Yoshinaga Y."/>
            <person name="Zwiers L.-H."/>
            <person name="Turgeon B."/>
            <person name="Goodwin S."/>
            <person name="Spatafora J."/>
            <person name="Crous P."/>
            <person name="Grigoriev I."/>
        </authorList>
    </citation>
    <scope>NUCLEOTIDE SEQUENCE</scope>
    <source>
        <strain evidence="4">CBS 115976</strain>
    </source>
</reference>
<keyword evidence="3" id="KW-0732">Signal</keyword>
<gene>
    <name evidence="4" type="ORF">BT63DRAFT_235609</name>
</gene>
<evidence type="ECO:0000256" key="2">
    <source>
        <dbReference type="SAM" id="Phobius"/>
    </source>
</evidence>
<feature type="transmembrane region" description="Helical" evidence="2">
    <location>
        <begin position="255"/>
        <end position="277"/>
    </location>
</feature>
<evidence type="ECO:0000256" key="1">
    <source>
        <dbReference type="SAM" id="MobiDB-lite"/>
    </source>
</evidence>
<organism evidence="4 5">
    <name type="scientific">Microthyrium microscopicum</name>
    <dbReference type="NCBI Taxonomy" id="703497"/>
    <lineage>
        <taxon>Eukaryota</taxon>
        <taxon>Fungi</taxon>
        <taxon>Dikarya</taxon>
        <taxon>Ascomycota</taxon>
        <taxon>Pezizomycotina</taxon>
        <taxon>Dothideomycetes</taxon>
        <taxon>Dothideomycetes incertae sedis</taxon>
        <taxon>Microthyriales</taxon>
        <taxon>Microthyriaceae</taxon>
        <taxon>Microthyrium</taxon>
    </lineage>
</organism>
<feature type="chain" id="PRO_5025338522" evidence="3">
    <location>
        <begin position="19"/>
        <end position="434"/>
    </location>
</feature>
<dbReference type="AlphaFoldDB" id="A0A6A6UDG6"/>
<sequence>MHLKLAVVVATQICVVWCLSVPTNLRIARGDVTPESAINTSTSPGLKHTQPSSSLSSSSSSHSIWKPLYLPVTSSQPDPLGIAQVSGFYGPGAWAAWFITGVASWLRIFRRTKDKVDVNTVLFLLGTNWAAVDMLKSIHMLGNLQPNEPEYLVNVEKSMGTYGASFNVAFWGSIHIILQVPATWILFEDMKSRRRRRIFILVVGALLPLIALTANGFGPSLYQIIDYFYLSYPQVGLDSMPALYSKGMALKTHRFMMLLGSHLVLLFIVPLSLLTLWEAAMIGEWTWGLKICLRAIGLLNLAFFILMLAASWLGFWACYPFACLVMIQAIVGLRFTYGIAAFWAFSVIIYCLIYVREAYFHSGSLASESCFFMPCASQTLSDEDQLFGLFAGLTTFAGFEILPPLWAHYKVRHQFVEEWEEKARRFRLRLTHRD</sequence>
<feature type="transmembrane region" description="Helical" evidence="2">
    <location>
        <begin position="162"/>
        <end position="186"/>
    </location>
</feature>
<feature type="transmembrane region" description="Helical" evidence="2">
    <location>
        <begin position="121"/>
        <end position="142"/>
    </location>
</feature>
<keyword evidence="2" id="KW-0472">Membrane</keyword>
<feature type="transmembrane region" description="Helical" evidence="2">
    <location>
        <begin position="337"/>
        <end position="355"/>
    </location>
</feature>
<feature type="transmembrane region" description="Helical" evidence="2">
    <location>
        <begin position="198"/>
        <end position="218"/>
    </location>
</feature>
<feature type="transmembrane region" description="Helical" evidence="2">
    <location>
        <begin position="88"/>
        <end position="109"/>
    </location>
</feature>
<evidence type="ECO:0000313" key="5">
    <source>
        <dbReference type="Proteomes" id="UP000799302"/>
    </source>
</evidence>
<evidence type="ECO:0000313" key="4">
    <source>
        <dbReference type="EMBL" id="KAF2670339.1"/>
    </source>
</evidence>
<feature type="transmembrane region" description="Helical" evidence="2">
    <location>
        <begin position="298"/>
        <end position="331"/>
    </location>
</feature>
<accession>A0A6A6UDG6</accession>
<dbReference type="EMBL" id="MU004234">
    <property type="protein sequence ID" value="KAF2670339.1"/>
    <property type="molecule type" value="Genomic_DNA"/>
</dbReference>
<feature type="signal peptide" evidence="3">
    <location>
        <begin position="1"/>
        <end position="18"/>
    </location>
</feature>